<dbReference type="Gene3D" id="3.40.50.150">
    <property type="entry name" value="Vaccinia Virus protein VP39"/>
    <property type="match status" value="1"/>
</dbReference>
<dbReference type="OrthoDB" id="19014at2759"/>
<keyword evidence="10" id="KW-0539">Nucleus</keyword>
<dbReference type="InterPro" id="IPR051038">
    <property type="entry name" value="RMT2/GAMT_Mtase"/>
</dbReference>
<evidence type="ECO:0000256" key="13">
    <source>
        <dbReference type="PROSITE-ProRule" id="PRU00023"/>
    </source>
</evidence>
<feature type="domain" description="RMT2" evidence="14">
    <location>
        <begin position="116"/>
        <end position="336"/>
    </location>
</feature>
<dbReference type="STRING" id="4558.A0A1B6QHV7"/>
<evidence type="ECO:0000256" key="11">
    <source>
        <dbReference type="ARBA" id="ARBA00031001"/>
    </source>
</evidence>
<comment type="subunit">
    <text evidence="4">Monomer.</text>
</comment>
<keyword evidence="8" id="KW-0808">Transferase</keyword>
<dbReference type="FunFam" id="3.40.50.150:FF:000135">
    <property type="entry name" value="Arginine N-methyltransferase 2"/>
    <property type="match status" value="1"/>
</dbReference>
<keyword evidence="9" id="KW-0949">S-adenosyl-L-methionine</keyword>
<evidence type="ECO:0000256" key="1">
    <source>
        <dbReference type="ARBA" id="ARBA00002207"/>
    </source>
</evidence>
<evidence type="ECO:0000256" key="6">
    <source>
        <dbReference type="ARBA" id="ARBA00022490"/>
    </source>
</evidence>
<proteinExistence type="predicted"/>
<evidence type="ECO:0000256" key="8">
    <source>
        <dbReference type="ARBA" id="ARBA00022679"/>
    </source>
</evidence>
<dbReference type="GO" id="GO:0008757">
    <property type="term" value="F:S-adenosylmethionine-dependent methyltransferase activity"/>
    <property type="evidence" value="ECO:0000318"/>
    <property type="project" value="GO_Central"/>
</dbReference>
<evidence type="ECO:0000256" key="9">
    <source>
        <dbReference type="ARBA" id="ARBA00022691"/>
    </source>
</evidence>
<dbReference type="GO" id="GO:0005634">
    <property type="term" value="C:nucleus"/>
    <property type="evidence" value="ECO:0000318"/>
    <property type="project" value="GO_Central"/>
</dbReference>
<dbReference type="PROSITE" id="PS50297">
    <property type="entry name" value="ANK_REP_REGION"/>
    <property type="match status" value="1"/>
</dbReference>
<dbReference type="InterPro" id="IPR002110">
    <property type="entry name" value="Ankyrin_rpt"/>
</dbReference>
<keyword evidence="16" id="KW-1185">Reference proteome</keyword>
<organism evidence="15 16">
    <name type="scientific">Sorghum bicolor</name>
    <name type="common">Sorghum</name>
    <name type="synonym">Sorghum vulgare</name>
    <dbReference type="NCBI Taxonomy" id="4558"/>
    <lineage>
        <taxon>Eukaryota</taxon>
        <taxon>Viridiplantae</taxon>
        <taxon>Streptophyta</taxon>
        <taxon>Embryophyta</taxon>
        <taxon>Tracheophyta</taxon>
        <taxon>Spermatophyta</taxon>
        <taxon>Magnoliopsida</taxon>
        <taxon>Liliopsida</taxon>
        <taxon>Poales</taxon>
        <taxon>Poaceae</taxon>
        <taxon>PACMAD clade</taxon>
        <taxon>Panicoideae</taxon>
        <taxon>Andropogonodae</taxon>
        <taxon>Andropogoneae</taxon>
        <taxon>Sorghinae</taxon>
        <taxon>Sorghum</taxon>
    </lineage>
</organism>
<dbReference type="SMART" id="SM00248">
    <property type="entry name" value="ANK"/>
    <property type="match status" value="1"/>
</dbReference>
<dbReference type="FunFam" id="1.25.40.20:FF:000307">
    <property type="entry name" value="Protein arginine N-methyltransferase 2"/>
    <property type="match status" value="1"/>
</dbReference>
<feature type="repeat" description="ANK" evidence="13">
    <location>
        <begin position="42"/>
        <end position="74"/>
    </location>
</feature>
<dbReference type="Pfam" id="PF12796">
    <property type="entry name" value="Ank_2"/>
    <property type="match status" value="1"/>
</dbReference>
<evidence type="ECO:0000313" key="16">
    <source>
        <dbReference type="Proteomes" id="UP000000768"/>
    </source>
</evidence>
<dbReference type="ExpressionAtlas" id="A0A1B6QHV7">
    <property type="expression patterns" value="baseline and differential"/>
</dbReference>
<evidence type="ECO:0000313" key="15">
    <source>
        <dbReference type="EMBL" id="KXG37496.1"/>
    </source>
</evidence>
<sequence>MAAAPESKSPEELLCAAAKSGEEEEVAKLLASGADATHFDADGLTPLMHAAAGGHAAVARLLLDCGAPWNALSPSGLSAGDLTSDPDTYDLLLDHALRSELVLGTVARRQAAPANASDGAPAESYLESRVSFSEERVMDAESKAVMMAWERPLMEAHARAVCQGGGKVLNVGFGMGLVDEAIQRYEPEEHTIVEAHPQVYERMLKLGWGEKKNVRIVFGRWQDVMPQLGSYDGIFFDTYGEYYEDMREFHQHLPKLLKPGGIYSYFNGLCGDNAFFHAVYCQLVALELANLGYSTQFIPLPVKDCLAEEVWKGVKQKYWQLDTYYLPACQSESESE</sequence>
<evidence type="ECO:0000256" key="5">
    <source>
        <dbReference type="ARBA" id="ARBA00018778"/>
    </source>
</evidence>
<comment type="function">
    <text evidence="1">S-adenosyl-L-methionine-dependent protein-arginine N-methyltransferase that methylates the delta-nitrogen atom of arginine residues to form N5-methylarginine (type IV) in target proteins. Monomethylates ribosomal protein L12.</text>
</comment>
<evidence type="ECO:0000256" key="2">
    <source>
        <dbReference type="ARBA" id="ARBA00004123"/>
    </source>
</evidence>
<dbReference type="SUPFAM" id="SSF53335">
    <property type="entry name" value="S-adenosyl-L-methionine-dependent methyltransferases"/>
    <property type="match status" value="1"/>
</dbReference>
<dbReference type="GO" id="GO:0032259">
    <property type="term" value="P:methylation"/>
    <property type="evidence" value="ECO:0007669"/>
    <property type="project" value="UniProtKB-KW"/>
</dbReference>
<protein>
    <recommendedName>
        <fullName evidence="5">Protein arginine N-methyltransferase 2</fullName>
    </recommendedName>
    <alternativeName>
        <fullName evidence="11">Protein-arginine N5-methyltransferase</fullName>
    </alternativeName>
    <alternativeName>
        <fullName evidence="12">Type IV protein arginine N-methyltransferase</fullName>
    </alternativeName>
</protein>
<dbReference type="PROSITE" id="PS50088">
    <property type="entry name" value="ANK_REPEAT"/>
    <property type="match status" value="1"/>
</dbReference>
<comment type="subcellular location">
    <subcellularLocation>
        <location evidence="3">Cytoplasm</location>
    </subcellularLocation>
    <subcellularLocation>
        <location evidence="2">Nucleus</location>
    </subcellularLocation>
</comment>
<dbReference type="eggNOG" id="KOG1709">
    <property type="taxonomic scope" value="Eukaryota"/>
</dbReference>
<reference evidence="15 16" key="1">
    <citation type="journal article" date="2009" name="Nature">
        <title>The Sorghum bicolor genome and the diversification of grasses.</title>
        <authorList>
            <person name="Paterson A.H."/>
            <person name="Bowers J.E."/>
            <person name="Bruggmann R."/>
            <person name="Dubchak I."/>
            <person name="Grimwood J."/>
            <person name="Gundlach H."/>
            <person name="Haberer G."/>
            <person name="Hellsten U."/>
            <person name="Mitros T."/>
            <person name="Poliakov A."/>
            <person name="Schmutz J."/>
            <person name="Spannagl M."/>
            <person name="Tang H."/>
            <person name="Wang X."/>
            <person name="Wicker T."/>
            <person name="Bharti A.K."/>
            <person name="Chapman J."/>
            <person name="Feltus F.A."/>
            <person name="Gowik U."/>
            <person name="Grigoriev I.V."/>
            <person name="Lyons E."/>
            <person name="Maher C.A."/>
            <person name="Martis M."/>
            <person name="Narechania A."/>
            <person name="Otillar R.P."/>
            <person name="Penning B.W."/>
            <person name="Salamov A.A."/>
            <person name="Wang Y."/>
            <person name="Zhang L."/>
            <person name="Carpita N.C."/>
            <person name="Freeling M."/>
            <person name="Gingle A.R."/>
            <person name="Hash C.T."/>
            <person name="Keller B."/>
            <person name="Klein P."/>
            <person name="Kresovich S."/>
            <person name="McCann M.C."/>
            <person name="Ming R."/>
            <person name="Peterson D.G."/>
            <person name="Mehboob-ur-Rahman"/>
            <person name="Ware D."/>
            <person name="Westhoff P."/>
            <person name="Mayer K.F."/>
            <person name="Messing J."/>
            <person name="Rokhsar D.S."/>
        </authorList>
    </citation>
    <scope>NUCLEOTIDE SEQUENCE [LARGE SCALE GENOMIC DNA]</scope>
    <source>
        <strain evidence="16">cv. BTx623</strain>
    </source>
</reference>
<dbReference type="InterPro" id="IPR017408">
    <property type="entry name" value="Arginine_N-MeTrfase_2"/>
</dbReference>
<dbReference type="InterPro" id="IPR026480">
    <property type="entry name" value="RMT2_dom"/>
</dbReference>
<accession>A0A1B6QHV7</accession>
<dbReference type="InterPro" id="IPR029063">
    <property type="entry name" value="SAM-dependent_MTases_sf"/>
</dbReference>
<dbReference type="GO" id="GO:0016274">
    <property type="term" value="F:protein-arginine N-methyltransferase activity"/>
    <property type="evidence" value="ECO:0007669"/>
    <property type="project" value="InterPro"/>
</dbReference>
<dbReference type="FunCoup" id="A0A1B6QHV7">
    <property type="interactions" value="664"/>
</dbReference>
<dbReference type="SUPFAM" id="SSF48403">
    <property type="entry name" value="Ankyrin repeat"/>
    <property type="match status" value="1"/>
</dbReference>
<evidence type="ECO:0000256" key="7">
    <source>
        <dbReference type="ARBA" id="ARBA00022603"/>
    </source>
</evidence>
<gene>
    <name evidence="15" type="ORF">SORBI_3001G081400</name>
</gene>
<reference evidence="16" key="2">
    <citation type="journal article" date="2018" name="Plant J.">
        <title>The Sorghum bicolor reference genome: improved assembly, gene annotations, a transcriptome atlas, and signatures of genome organization.</title>
        <authorList>
            <person name="McCormick R.F."/>
            <person name="Truong S.K."/>
            <person name="Sreedasyam A."/>
            <person name="Jenkins J."/>
            <person name="Shu S."/>
            <person name="Sims D."/>
            <person name="Kennedy M."/>
            <person name="Amirebrahimi M."/>
            <person name="Weers B.D."/>
            <person name="McKinley B."/>
            <person name="Mattison A."/>
            <person name="Morishige D.T."/>
            <person name="Grimwood J."/>
            <person name="Schmutz J."/>
            <person name="Mullet J.E."/>
        </authorList>
    </citation>
    <scope>NUCLEOTIDE SEQUENCE [LARGE SCALE GENOMIC DNA]</scope>
    <source>
        <strain evidence="16">cv. BTx623</strain>
    </source>
</reference>
<dbReference type="PANTHER" id="PTHR32379:SF1">
    <property type="entry name" value="GUANIDINOACETATE N-METHYLTRANSFERASE"/>
    <property type="match status" value="1"/>
</dbReference>
<dbReference type="Proteomes" id="UP000000768">
    <property type="component" value="Chromosome 1"/>
</dbReference>
<dbReference type="OMA" id="YWVVDNY"/>
<name>A0A1B6QHV7_SORBI</name>
<dbReference type="InterPro" id="IPR036770">
    <property type="entry name" value="Ankyrin_rpt-contain_sf"/>
</dbReference>
<dbReference type="PIRSF" id="PIRSF038148">
    <property type="entry name" value="Arginine_N-mtfrase-2"/>
    <property type="match status" value="1"/>
</dbReference>
<dbReference type="PANTHER" id="PTHR32379">
    <property type="entry name" value="GUANIDINOACETATE N-METHYLTRANSFERASE"/>
    <property type="match status" value="1"/>
</dbReference>
<evidence type="ECO:0000256" key="12">
    <source>
        <dbReference type="ARBA" id="ARBA00031724"/>
    </source>
</evidence>
<keyword evidence="13" id="KW-0040">ANK repeat</keyword>
<dbReference type="Gene3D" id="1.25.40.20">
    <property type="entry name" value="Ankyrin repeat-containing domain"/>
    <property type="match status" value="1"/>
</dbReference>
<dbReference type="EMBL" id="CM000760">
    <property type="protein sequence ID" value="KXG37496.1"/>
    <property type="molecule type" value="Genomic_DNA"/>
</dbReference>
<dbReference type="CDD" id="cd02440">
    <property type="entry name" value="AdoMet_MTases"/>
    <property type="match status" value="1"/>
</dbReference>
<evidence type="ECO:0000256" key="3">
    <source>
        <dbReference type="ARBA" id="ARBA00004496"/>
    </source>
</evidence>
<dbReference type="GO" id="GO:0005737">
    <property type="term" value="C:cytoplasm"/>
    <property type="evidence" value="ECO:0000318"/>
    <property type="project" value="GO_Central"/>
</dbReference>
<dbReference type="AlphaFoldDB" id="A0A1B6QHV7"/>
<keyword evidence="7" id="KW-0489">Methyltransferase</keyword>
<dbReference type="Gramene" id="KXG37496">
    <property type="protein sequence ID" value="KXG37496"/>
    <property type="gene ID" value="SORBI_3001G081400"/>
</dbReference>
<keyword evidence="6" id="KW-0963">Cytoplasm</keyword>
<evidence type="ECO:0000256" key="10">
    <source>
        <dbReference type="ARBA" id="ARBA00023242"/>
    </source>
</evidence>
<evidence type="ECO:0000259" key="14">
    <source>
        <dbReference type="PROSITE" id="PS51559"/>
    </source>
</evidence>
<dbReference type="PROSITE" id="PS51559">
    <property type="entry name" value="SAM_RMT2"/>
    <property type="match status" value="1"/>
</dbReference>
<dbReference type="InParanoid" id="A0A1B6QHV7"/>
<evidence type="ECO:0000256" key="4">
    <source>
        <dbReference type="ARBA" id="ARBA00011245"/>
    </source>
</evidence>